<dbReference type="EMBL" id="UINC01203447">
    <property type="protein sequence ID" value="SVE23708.1"/>
    <property type="molecule type" value="Genomic_DNA"/>
</dbReference>
<organism evidence="2">
    <name type="scientific">marine metagenome</name>
    <dbReference type="NCBI Taxonomy" id="408172"/>
    <lineage>
        <taxon>unclassified sequences</taxon>
        <taxon>metagenomes</taxon>
        <taxon>ecological metagenomes</taxon>
    </lineage>
</organism>
<sequence length="244" mass="27729">TISKGRGDENTTAVIPYSMVAAVEASETEVLPNDLQDDEIVLNKWAVEDLNVSSGDSVSLKYFVLDERRELVAETETMTVRWAEQAPIPEDLPDLNSSDWTPRFPGLSKAEKIAKWETDIPFDEERFEDEDDDYWDEHRDSPKAFVTLRKGQEMWENRWGSLTGLRIRKTDASQEEIEKILHHNLTPGEAGLLIRSLRQDASEAAESPIDFGQLFLGFSFFVIVAALALTGMLFAFAMEQRNRQ</sequence>
<gene>
    <name evidence="2" type="ORF">METZ01_LOCUS476562</name>
</gene>
<protein>
    <submittedName>
        <fullName evidence="2">Uncharacterized protein</fullName>
    </submittedName>
</protein>
<feature type="non-terminal residue" evidence="2">
    <location>
        <position position="1"/>
    </location>
</feature>
<reference evidence="2" key="1">
    <citation type="submission" date="2018-05" db="EMBL/GenBank/DDBJ databases">
        <authorList>
            <person name="Lanie J.A."/>
            <person name="Ng W.-L."/>
            <person name="Kazmierczak K.M."/>
            <person name="Andrzejewski T.M."/>
            <person name="Davidsen T.M."/>
            <person name="Wayne K.J."/>
            <person name="Tettelin H."/>
            <person name="Glass J.I."/>
            <person name="Rusch D."/>
            <person name="Podicherti R."/>
            <person name="Tsui H.-C.T."/>
            <person name="Winkler M.E."/>
        </authorList>
    </citation>
    <scope>NUCLEOTIDE SEQUENCE</scope>
</reference>
<dbReference type="AlphaFoldDB" id="A0A383BWD0"/>
<proteinExistence type="predicted"/>
<name>A0A383BWD0_9ZZZZ</name>
<keyword evidence="1" id="KW-0812">Transmembrane</keyword>
<accession>A0A383BWD0</accession>
<keyword evidence="1" id="KW-0472">Membrane</keyword>
<evidence type="ECO:0000313" key="2">
    <source>
        <dbReference type="EMBL" id="SVE23708.1"/>
    </source>
</evidence>
<keyword evidence="1" id="KW-1133">Transmembrane helix</keyword>
<feature type="transmembrane region" description="Helical" evidence="1">
    <location>
        <begin position="214"/>
        <end position="238"/>
    </location>
</feature>
<feature type="non-terminal residue" evidence="2">
    <location>
        <position position="244"/>
    </location>
</feature>
<evidence type="ECO:0000256" key="1">
    <source>
        <dbReference type="SAM" id="Phobius"/>
    </source>
</evidence>